<dbReference type="Proteomes" id="UP000053097">
    <property type="component" value="Unassembled WGS sequence"/>
</dbReference>
<feature type="region of interest" description="Disordered" evidence="1">
    <location>
        <begin position="81"/>
        <end position="170"/>
    </location>
</feature>
<name>A0A026W300_OOCBI</name>
<dbReference type="EMBL" id="KK107455">
    <property type="protein sequence ID" value="EZA50455.1"/>
    <property type="molecule type" value="Genomic_DNA"/>
</dbReference>
<evidence type="ECO:0000256" key="1">
    <source>
        <dbReference type="SAM" id="MobiDB-lite"/>
    </source>
</evidence>
<feature type="compositionally biased region" description="Low complexity" evidence="1">
    <location>
        <begin position="24"/>
        <end position="33"/>
    </location>
</feature>
<dbReference type="AlphaFoldDB" id="A0A026W300"/>
<sequence length="288" mass="32111">MATTGDGHRRFTHHDLSSLTPQISSKSQNHSSSLTHALHKKSNIDAQHRPAAEFPKIANSLKRINVEALWVDKFNVAFAESRRRRDGRSRKGRWCPCPHHTAPRTDLDPPTRLAEGKPSRKNRPPFRGRKRTTATTLPLPPPLPPPPSAASTTTSVILSSPPAPPALYPSPPPTTPAINRHLAERGYDGNLQTAVTSFFHERPRIRVRPDDAGTTYFSGGRASARRTINVERTHSSVTVGVKVCTRITIGHSVQLDLHWTSFLEKEGFYGEAVKRGEKERKRGHRRKV</sequence>
<reference evidence="2 3" key="1">
    <citation type="journal article" date="2014" name="Curr. Biol.">
        <title>The genome of the clonal raider ant Cerapachys biroi.</title>
        <authorList>
            <person name="Oxley P.R."/>
            <person name="Ji L."/>
            <person name="Fetter-Pruneda I."/>
            <person name="McKenzie S.K."/>
            <person name="Li C."/>
            <person name="Hu H."/>
            <person name="Zhang G."/>
            <person name="Kronauer D.J."/>
        </authorList>
    </citation>
    <scope>NUCLEOTIDE SEQUENCE [LARGE SCALE GENOMIC DNA]</scope>
</reference>
<evidence type="ECO:0000313" key="3">
    <source>
        <dbReference type="Proteomes" id="UP000053097"/>
    </source>
</evidence>
<proteinExistence type="predicted"/>
<feature type="region of interest" description="Disordered" evidence="1">
    <location>
        <begin position="1"/>
        <end position="38"/>
    </location>
</feature>
<feature type="compositionally biased region" description="Basic residues" evidence="1">
    <location>
        <begin position="82"/>
        <end position="93"/>
    </location>
</feature>
<gene>
    <name evidence="2" type="ORF">X777_10648</name>
</gene>
<feature type="compositionally biased region" description="Basic and acidic residues" evidence="1">
    <location>
        <begin position="1"/>
        <end position="16"/>
    </location>
</feature>
<accession>A0A026W300</accession>
<organism evidence="2 3">
    <name type="scientific">Ooceraea biroi</name>
    <name type="common">Clonal raider ant</name>
    <name type="synonym">Cerapachys biroi</name>
    <dbReference type="NCBI Taxonomy" id="2015173"/>
    <lineage>
        <taxon>Eukaryota</taxon>
        <taxon>Metazoa</taxon>
        <taxon>Ecdysozoa</taxon>
        <taxon>Arthropoda</taxon>
        <taxon>Hexapoda</taxon>
        <taxon>Insecta</taxon>
        <taxon>Pterygota</taxon>
        <taxon>Neoptera</taxon>
        <taxon>Endopterygota</taxon>
        <taxon>Hymenoptera</taxon>
        <taxon>Apocrita</taxon>
        <taxon>Aculeata</taxon>
        <taxon>Formicoidea</taxon>
        <taxon>Formicidae</taxon>
        <taxon>Dorylinae</taxon>
        <taxon>Ooceraea</taxon>
    </lineage>
</organism>
<feature type="compositionally biased region" description="Basic and acidic residues" evidence="1">
    <location>
        <begin position="103"/>
        <end position="118"/>
    </location>
</feature>
<evidence type="ECO:0000313" key="2">
    <source>
        <dbReference type="EMBL" id="EZA50455.1"/>
    </source>
</evidence>
<protein>
    <submittedName>
        <fullName evidence="2">Uncharacterized protein</fullName>
    </submittedName>
</protein>
<feature type="compositionally biased region" description="Pro residues" evidence="1">
    <location>
        <begin position="161"/>
        <end position="170"/>
    </location>
</feature>
<feature type="compositionally biased region" description="Pro residues" evidence="1">
    <location>
        <begin position="138"/>
        <end position="148"/>
    </location>
</feature>
<feature type="compositionally biased region" description="Low complexity" evidence="1">
    <location>
        <begin position="149"/>
        <end position="160"/>
    </location>
</feature>
<feature type="compositionally biased region" description="Basic residues" evidence="1">
    <location>
        <begin position="119"/>
        <end position="132"/>
    </location>
</feature>
<keyword evidence="3" id="KW-1185">Reference proteome</keyword>